<dbReference type="Pfam" id="PF00004">
    <property type="entry name" value="AAA"/>
    <property type="match status" value="1"/>
</dbReference>
<feature type="domain" description="Lon proteolytic" evidence="6">
    <location>
        <begin position="360"/>
        <end position="420"/>
    </location>
</feature>
<dbReference type="InterPro" id="IPR027065">
    <property type="entry name" value="Lon_Prtase"/>
</dbReference>
<dbReference type="InterPro" id="IPR003959">
    <property type="entry name" value="ATPase_AAA_core"/>
</dbReference>
<evidence type="ECO:0000256" key="2">
    <source>
        <dbReference type="ARBA" id="ARBA00022741"/>
    </source>
</evidence>
<dbReference type="GO" id="GO:0006508">
    <property type="term" value="P:proteolysis"/>
    <property type="evidence" value="ECO:0007669"/>
    <property type="project" value="UniProtKB-KW"/>
</dbReference>
<dbReference type="Gene3D" id="1.10.8.60">
    <property type="match status" value="1"/>
</dbReference>
<evidence type="ECO:0000256" key="5">
    <source>
        <dbReference type="ARBA" id="ARBA00022840"/>
    </source>
</evidence>
<dbReference type="Pfam" id="PF22667">
    <property type="entry name" value="Lon_lid"/>
    <property type="match status" value="1"/>
</dbReference>
<dbReference type="SMART" id="SM00382">
    <property type="entry name" value="AAA"/>
    <property type="match status" value="1"/>
</dbReference>
<dbReference type="PROSITE" id="PS51786">
    <property type="entry name" value="LON_PROTEOLYTIC"/>
    <property type="match status" value="1"/>
</dbReference>
<dbReference type="PRINTS" id="PR00830">
    <property type="entry name" value="ENDOLAPTASE"/>
</dbReference>
<keyword evidence="5" id="KW-0067">ATP-binding</keyword>
<feature type="non-terminal residue" evidence="7">
    <location>
        <position position="1"/>
    </location>
</feature>
<dbReference type="InterPro" id="IPR014721">
    <property type="entry name" value="Ribsml_uS5_D2-typ_fold_subgr"/>
</dbReference>
<dbReference type="NCBIfam" id="TIGR00763">
    <property type="entry name" value="lon"/>
    <property type="match status" value="1"/>
</dbReference>
<dbReference type="GO" id="GO:0030163">
    <property type="term" value="P:protein catabolic process"/>
    <property type="evidence" value="ECO:0007669"/>
    <property type="project" value="InterPro"/>
</dbReference>
<dbReference type="SUPFAM" id="SSF54211">
    <property type="entry name" value="Ribosomal protein S5 domain 2-like"/>
    <property type="match status" value="1"/>
</dbReference>
<dbReference type="GO" id="GO:0004252">
    <property type="term" value="F:serine-type endopeptidase activity"/>
    <property type="evidence" value="ECO:0007669"/>
    <property type="project" value="UniProtKB-EC"/>
</dbReference>
<evidence type="ECO:0000256" key="1">
    <source>
        <dbReference type="ARBA" id="ARBA00022670"/>
    </source>
</evidence>
<dbReference type="FunFam" id="3.40.50.300:FF:000382">
    <property type="entry name" value="Lon protease homolog 2, peroxisomal"/>
    <property type="match status" value="1"/>
</dbReference>
<evidence type="ECO:0000259" key="6">
    <source>
        <dbReference type="PROSITE" id="PS51786"/>
    </source>
</evidence>
<comment type="caution">
    <text evidence="7">The sequence shown here is derived from an EMBL/GenBank/DDBJ whole genome shotgun (WGS) entry which is preliminary data.</text>
</comment>
<dbReference type="PANTHER" id="PTHR10046">
    <property type="entry name" value="ATP DEPENDENT LON PROTEASE FAMILY MEMBER"/>
    <property type="match status" value="1"/>
</dbReference>
<reference evidence="7" key="1">
    <citation type="submission" date="2019-03" db="EMBL/GenBank/DDBJ databases">
        <title>Single cell metagenomics reveals metabolic interactions within the superorganism composed of flagellate Streblomastix strix and complex community of Bacteroidetes bacteria on its surface.</title>
        <authorList>
            <person name="Treitli S.C."/>
            <person name="Kolisko M."/>
            <person name="Husnik F."/>
            <person name="Keeling P."/>
            <person name="Hampl V."/>
        </authorList>
    </citation>
    <scope>NUCLEOTIDE SEQUENCE</scope>
    <source>
        <strain evidence="7">STM</strain>
    </source>
</reference>
<dbReference type="Pfam" id="PF05362">
    <property type="entry name" value="Lon_C"/>
    <property type="match status" value="1"/>
</dbReference>
<dbReference type="InterPro" id="IPR027417">
    <property type="entry name" value="P-loop_NTPase"/>
</dbReference>
<dbReference type="GO" id="GO:0004176">
    <property type="term" value="F:ATP-dependent peptidase activity"/>
    <property type="evidence" value="ECO:0007669"/>
    <property type="project" value="InterPro"/>
</dbReference>
<dbReference type="InterPro" id="IPR008269">
    <property type="entry name" value="Lon_proteolytic"/>
</dbReference>
<keyword evidence="4" id="KW-0720">Serine protease</keyword>
<dbReference type="InterPro" id="IPR004815">
    <property type="entry name" value="Lon_bac/euk-typ"/>
</dbReference>
<protein>
    <submittedName>
        <fullName evidence="7">Lon protease 1</fullName>
        <ecNumber evidence="7">3.4.21.53</ecNumber>
    </submittedName>
</protein>
<dbReference type="Gene3D" id="1.20.5.5270">
    <property type="match status" value="1"/>
</dbReference>
<keyword evidence="2" id="KW-0547">Nucleotide-binding</keyword>
<dbReference type="Gene3D" id="3.40.50.300">
    <property type="entry name" value="P-loop containing nucleotide triphosphate hydrolases"/>
    <property type="match status" value="1"/>
</dbReference>
<keyword evidence="3 7" id="KW-0378">Hydrolase</keyword>
<dbReference type="CDD" id="cd19500">
    <property type="entry name" value="RecA-like_Lon"/>
    <property type="match status" value="1"/>
</dbReference>
<proteinExistence type="predicted"/>
<accession>A0A5J4PWY7</accession>
<organism evidence="7">
    <name type="scientific">termite gut metagenome</name>
    <dbReference type="NCBI Taxonomy" id="433724"/>
    <lineage>
        <taxon>unclassified sequences</taxon>
        <taxon>metagenomes</taxon>
        <taxon>organismal metagenomes</taxon>
    </lineage>
</organism>
<name>A0A5J4PWY7_9ZZZZ</name>
<dbReference type="SUPFAM" id="SSF52540">
    <property type="entry name" value="P-loop containing nucleoside triphosphate hydrolases"/>
    <property type="match status" value="1"/>
</dbReference>
<dbReference type="GO" id="GO:0016887">
    <property type="term" value="F:ATP hydrolysis activity"/>
    <property type="evidence" value="ECO:0007669"/>
    <property type="project" value="InterPro"/>
</dbReference>
<keyword evidence="1 7" id="KW-0645">Protease</keyword>
<dbReference type="AlphaFoldDB" id="A0A5J4PWY7"/>
<dbReference type="GO" id="GO:0005524">
    <property type="term" value="F:ATP binding"/>
    <property type="evidence" value="ECO:0007669"/>
    <property type="project" value="UniProtKB-KW"/>
</dbReference>
<dbReference type="InterPro" id="IPR003593">
    <property type="entry name" value="AAA+_ATPase"/>
</dbReference>
<dbReference type="EMBL" id="SNRY01006338">
    <property type="protein sequence ID" value="KAA6312823.1"/>
    <property type="molecule type" value="Genomic_DNA"/>
</dbReference>
<sequence length="420" mass="47234">QIKTIQDELGRGGQEHEIQEMREKGEQMKWNEETKTMFLKELVKLERTHSQSPDYSVQLNYLQTMLNLPWGKYTMDNLNLKNAEKVLNKDHYGLENVKERILEHLAVLKLKGDMKSPIICLYGPPGVGKTSLGKSVAASLKRKYIRISLGGVHDEAEIRGHRRTYIGAMPGRIIKGLIRAGSSNPVFILDEIDKINSDHQGDPSSALLEVLDPEQNHAFHDNFLDVDYDLSKVMFIATANNLNTIPPPLLDRMELIEVSGYITEEKVEIARKHLVPKTLDANGITKTEIKIPRNTLEVIIDSYTRESGVRELEKRIGKILRKSARQYATKGSFAKNEIKPEDLHDFLGIPEYVRDKYQGNEYAGVVTGLAWTAAGGEILFVETSLSKGKGGKLTLTGNLGNVMKESAMLALEYIKAHAWQ</sequence>
<gene>
    <name evidence="7" type="ORF">EZS27_036306</name>
</gene>
<dbReference type="InterPro" id="IPR054594">
    <property type="entry name" value="Lon_lid"/>
</dbReference>
<evidence type="ECO:0000313" key="7">
    <source>
        <dbReference type="EMBL" id="KAA6312823.1"/>
    </source>
</evidence>
<evidence type="ECO:0000256" key="4">
    <source>
        <dbReference type="ARBA" id="ARBA00022825"/>
    </source>
</evidence>
<dbReference type="EC" id="3.4.21.53" evidence="7"/>
<dbReference type="InterPro" id="IPR020568">
    <property type="entry name" value="Ribosomal_Su5_D2-typ_SF"/>
</dbReference>
<evidence type="ECO:0000256" key="3">
    <source>
        <dbReference type="ARBA" id="ARBA00022801"/>
    </source>
</evidence>
<dbReference type="Gene3D" id="3.30.230.10">
    <property type="match status" value="1"/>
</dbReference>
<feature type="non-terminal residue" evidence="7">
    <location>
        <position position="420"/>
    </location>
</feature>